<dbReference type="HOGENOM" id="CLU_1410842_0_0_1"/>
<reference evidence="1" key="1">
    <citation type="submission" date="2015-04" db="UniProtKB">
        <authorList>
            <consortium name="EnsemblPlants"/>
        </authorList>
    </citation>
    <scope>IDENTIFICATION</scope>
</reference>
<evidence type="ECO:0000313" key="2">
    <source>
        <dbReference type="Proteomes" id="UP000008021"/>
    </source>
</evidence>
<accession>A0A0E0EFE6</accession>
<proteinExistence type="predicted"/>
<keyword evidence="2" id="KW-1185">Reference proteome</keyword>
<protein>
    <submittedName>
        <fullName evidence="1">Uncharacterized protein</fullName>
    </submittedName>
</protein>
<dbReference type="EnsemblPlants" id="OMERI07G21080.2">
    <property type="protein sequence ID" value="OMERI07G21080.2"/>
    <property type="gene ID" value="OMERI07G21080"/>
</dbReference>
<reference evidence="1" key="2">
    <citation type="submission" date="2018-05" db="EMBL/GenBank/DDBJ databases">
        <title>OmerRS3 (Oryza meridionalis Reference Sequence Version 3).</title>
        <authorList>
            <person name="Zhang J."/>
            <person name="Kudrna D."/>
            <person name="Lee S."/>
            <person name="Talag J."/>
            <person name="Welchert J."/>
            <person name="Wing R.A."/>
        </authorList>
    </citation>
    <scope>NUCLEOTIDE SEQUENCE [LARGE SCALE GENOMIC DNA]</scope>
    <source>
        <strain evidence="1">cv. OR44</strain>
    </source>
</reference>
<organism evidence="1">
    <name type="scientific">Oryza meridionalis</name>
    <dbReference type="NCBI Taxonomy" id="40149"/>
    <lineage>
        <taxon>Eukaryota</taxon>
        <taxon>Viridiplantae</taxon>
        <taxon>Streptophyta</taxon>
        <taxon>Embryophyta</taxon>
        <taxon>Tracheophyta</taxon>
        <taxon>Spermatophyta</taxon>
        <taxon>Magnoliopsida</taxon>
        <taxon>Liliopsida</taxon>
        <taxon>Poales</taxon>
        <taxon>Poaceae</taxon>
        <taxon>BOP clade</taxon>
        <taxon>Oryzoideae</taxon>
        <taxon>Oryzeae</taxon>
        <taxon>Oryzinae</taxon>
        <taxon>Oryza</taxon>
    </lineage>
</organism>
<sequence>MRGVRKRRAGLSWARSAPPPTAAAAAAAMRRGSFGGRRQGDEQASSSASALTAHQFFCSVHKSKERLLKYHPPNPRTVSTWYSEMCCHLRLSMQFCSWMWVEQVCVSGRSSVPSSGSCLCVGSSSEFLIPSGLSSWLFAVLRMGSCLSSCSSSTCRSGFPFLSLPLVSRSADTSCTAVGTVMTWRSFEAQQSP</sequence>
<dbReference type="Proteomes" id="UP000008021">
    <property type="component" value="Chromosome 7"/>
</dbReference>
<name>A0A0E0EFE6_9ORYZ</name>
<evidence type="ECO:0000313" key="1">
    <source>
        <dbReference type="EnsemblPlants" id="OMERI07G21080.2"/>
    </source>
</evidence>
<dbReference type="Gramene" id="OMERI07G21080.2">
    <property type="protein sequence ID" value="OMERI07G21080.2"/>
    <property type="gene ID" value="OMERI07G21080"/>
</dbReference>
<dbReference type="AlphaFoldDB" id="A0A0E0EFE6"/>